<evidence type="ECO:0000313" key="2">
    <source>
        <dbReference type="Proteomes" id="UP001189429"/>
    </source>
</evidence>
<sequence>EFENSFENFDADMTDEIEMTDATAAETKTSPAAPRRSVADRVPAEFGSHFAKAKAANYALADLAPRAPPGQPPPLHRDAGCARQKMANCDNPRCDWLERASCARRHWHHDEKTNQTEYCTGDAPCHFTRMLNRAVDDSSADADAKYLSMHYTVYQLPNESADMMADAGCCRSVAGRAWSAAMSERCAKVGLGHAARAASESFGDGDAIRAAIAEVHPDGVCGEVGRLDAADVERDCLGLLGRSALKGPGAEMLTSGGDPRGPRGVTDPAQPIGHAALAIDGRVARGNAPDEFKAKNLHVGHDDQGDIEDDQNQPNQNAWKEFATNLVVGFEVDLPDYRCLPYRTDPRPALEHGIYATANSTKRTLVDRHEYALIRNILDVALRQKLN</sequence>
<dbReference type="EMBL" id="CAUYUJ010014331">
    <property type="protein sequence ID" value="CAK0839892.1"/>
    <property type="molecule type" value="Genomic_DNA"/>
</dbReference>
<comment type="caution">
    <text evidence="1">The sequence shown here is derived from an EMBL/GenBank/DDBJ whole genome shotgun (WGS) entry which is preliminary data.</text>
</comment>
<dbReference type="Proteomes" id="UP001189429">
    <property type="component" value="Unassembled WGS sequence"/>
</dbReference>
<evidence type="ECO:0000313" key="1">
    <source>
        <dbReference type="EMBL" id="CAK0839892.1"/>
    </source>
</evidence>
<proteinExistence type="predicted"/>
<name>A0ABN9T504_9DINO</name>
<protein>
    <submittedName>
        <fullName evidence="1">Uncharacterized protein</fullName>
    </submittedName>
</protein>
<organism evidence="1 2">
    <name type="scientific">Prorocentrum cordatum</name>
    <dbReference type="NCBI Taxonomy" id="2364126"/>
    <lineage>
        <taxon>Eukaryota</taxon>
        <taxon>Sar</taxon>
        <taxon>Alveolata</taxon>
        <taxon>Dinophyceae</taxon>
        <taxon>Prorocentrales</taxon>
        <taxon>Prorocentraceae</taxon>
        <taxon>Prorocentrum</taxon>
    </lineage>
</organism>
<feature type="non-terminal residue" evidence="1">
    <location>
        <position position="387"/>
    </location>
</feature>
<reference evidence="1" key="1">
    <citation type="submission" date="2023-10" db="EMBL/GenBank/DDBJ databases">
        <authorList>
            <person name="Chen Y."/>
            <person name="Shah S."/>
            <person name="Dougan E. K."/>
            <person name="Thang M."/>
            <person name="Chan C."/>
        </authorList>
    </citation>
    <scope>NUCLEOTIDE SEQUENCE [LARGE SCALE GENOMIC DNA]</scope>
</reference>
<accession>A0ABN9T504</accession>
<feature type="non-terminal residue" evidence="1">
    <location>
        <position position="1"/>
    </location>
</feature>
<gene>
    <name evidence="1" type="ORF">PCOR1329_LOCUS35457</name>
</gene>
<keyword evidence="2" id="KW-1185">Reference proteome</keyword>